<proteinExistence type="predicted"/>
<feature type="signal peptide" evidence="1">
    <location>
        <begin position="1"/>
        <end position="26"/>
    </location>
</feature>
<dbReference type="Proteomes" id="UP000469215">
    <property type="component" value="Unassembled WGS sequence"/>
</dbReference>
<feature type="chain" id="PRO_5027002219" description="Lipoprotein" evidence="1">
    <location>
        <begin position="27"/>
        <end position="396"/>
    </location>
</feature>
<dbReference type="RefSeq" id="WP_160952627.1">
    <property type="nucleotide sequence ID" value="NZ_WWEQ01000011.1"/>
</dbReference>
<evidence type="ECO:0000313" key="3">
    <source>
        <dbReference type="Proteomes" id="UP000469215"/>
    </source>
</evidence>
<reference evidence="2 3" key="1">
    <citation type="submission" date="2020-01" db="EMBL/GenBank/DDBJ databases">
        <authorList>
            <person name="Deng T."/>
        </authorList>
    </citation>
    <scope>NUCLEOTIDE SEQUENCE [LARGE SCALE GENOMIC DNA]</scope>
    <source>
        <strain evidence="2 3">5221</strain>
    </source>
</reference>
<accession>A0A6N9H6I2</accession>
<evidence type="ECO:0000256" key="1">
    <source>
        <dbReference type="SAM" id="SignalP"/>
    </source>
</evidence>
<sequence length="396" mass="42140">MGRRALVPALGGALAGALLLAGCSTARPGVEVDADALVTDQTVAALFISPQAPYLDDDSARPRSFVAAIDRDGSLRAYRSAPMQGGTPVWSDGQVLVADREFDHRFFGGGSAHVEHRKPDAQVAAYPLRGRGAFGAVYNDGQADDAYRVVVSSTQRGRFSDTAVDGSYLGIGVCASGLIGVAVDDEADGEADSEPRMAETISRIDPLTHRLSVLGHARVAPEALPLYTQRPAPCRDGVVSAIVDSERPEEKTARLRRIDAASGRSTVRTLTDERGAARRFDFGDYGIDPVFSALSLSRGALDWVSSDGVVWRTELATAKTRRLFDTGADWVAEQSAVVDFSRDCVAVLDIADDDAGRLRIFDRSDGALVHSAAVPDLRDVLGERARIEGFAADPAL</sequence>
<gene>
    <name evidence="2" type="ORF">GSY69_04210</name>
</gene>
<keyword evidence="3" id="KW-1185">Reference proteome</keyword>
<organism evidence="2 3">
    <name type="scientific">Brevibacterium rongguiense</name>
    <dbReference type="NCBI Taxonomy" id="2695267"/>
    <lineage>
        <taxon>Bacteria</taxon>
        <taxon>Bacillati</taxon>
        <taxon>Actinomycetota</taxon>
        <taxon>Actinomycetes</taxon>
        <taxon>Micrococcales</taxon>
        <taxon>Brevibacteriaceae</taxon>
        <taxon>Brevibacterium</taxon>
    </lineage>
</organism>
<dbReference type="PROSITE" id="PS51257">
    <property type="entry name" value="PROKAR_LIPOPROTEIN"/>
    <property type="match status" value="1"/>
</dbReference>
<protein>
    <recommendedName>
        <fullName evidence="4">Lipoprotein</fullName>
    </recommendedName>
</protein>
<keyword evidence="1" id="KW-0732">Signal</keyword>
<evidence type="ECO:0000313" key="2">
    <source>
        <dbReference type="EMBL" id="MYM19194.1"/>
    </source>
</evidence>
<comment type="caution">
    <text evidence="2">The sequence shown here is derived from an EMBL/GenBank/DDBJ whole genome shotgun (WGS) entry which is preliminary data.</text>
</comment>
<dbReference type="EMBL" id="WWEQ01000011">
    <property type="protein sequence ID" value="MYM19194.1"/>
    <property type="molecule type" value="Genomic_DNA"/>
</dbReference>
<dbReference type="AlphaFoldDB" id="A0A6N9H6I2"/>
<evidence type="ECO:0008006" key="4">
    <source>
        <dbReference type="Google" id="ProtNLM"/>
    </source>
</evidence>
<name>A0A6N9H6I2_9MICO</name>